<keyword evidence="2" id="KW-1185">Reference proteome</keyword>
<dbReference type="Proteomes" id="UP000828390">
    <property type="component" value="Unassembled WGS sequence"/>
</dbReference>
<comment type="caution">
    <text evidence="1">The sequence shown here is derived from an EMBL/GenBank/DDBJ whole genome shotgun (WGS) entry which is preliminary data.</text>
</comment>
<proteinExistence type="predicted"/>
<accession>A0A9D4K997</accession>
<organism evidence="1 2">
    <name type="scientific">Dreissena polymorpha</name>
    <name type="common">Zebra mussel</name>
    <name type="synonym">Mytilus polymorpha</name>
    <dbReference type="NCBI Taxonomy" id="45954"/>
    <lineage>
        <taxon>Eukaryota</taxon>
        <taxon>Metazoa</taxon>
        <taxon>Spiralia</taxon>
        <taxon>Lophotrochozoa</taxon>
        <taxon>Mollusca</taxon>
        <taxon>Bivalvia</taxon>
        <taxon>Autobranchia</taxon>
        <taxon>Heteroconchia</taxon>
        <taxon>Euheterodonta</taxon>
        <taxon>Imparidentia</taxon>
        <taxon>Neoheterodontei</taxon>
        <taxon>Myida</taxon>
        <taxon>Dreissenoidea</taxon>
        <taxon>Dreissenidae</taxon>
        <taxon>Dreissena</taxon>
    </lineage>
</organism>
<name>A0A9D4K997_DREPO</name>
<sequence>MVGGFSESGLLQKMIADVLSSNIHIITPPDPGLAILKGATIFGHDPFVMKERRSRFTYGVRMSIDFVTGSHPETKKITNIDGKEFCADRFDVHVTAGQKVALGSSNVVKTYVPICRTHSNIAFEFYASTDTNPSYITDPNCRKIGQLIVDVASSGDDRSVIVKMIFGDTELRVEAVETATQKPSRCTLNFLG</sequence>
<dbReference type="EMBL" id="JAIWYP010000004">
    <property type="protein sequence ID" value="KAH3835299.1"/>
    <property type="molecule type" value="Genomic_DNA"/>
</dbReference>
<dbReference type="PANTHER" id="PTHR14187">
    <property type="entry name" value="ALPHA KINASE/ELONGATION FACTOR 2 KINASE"/>
    <property type="match status" value="1"/>
</dbReference>
<dbReference type="PANTHER" id="PTHR14187:SF46">
    <property type="entry name" value="HEAT SHOCK 70 KDA PROTEIN 12A"/>
    <property type="match status" value="1"/>
</dbReference>
<gene>
    <name evidence="1" type="ORF">DPMN_108650</name>
</gene>
<reference evidence="1" key="1">
    <citation type="journal article" date="2019" name="bioRxiv">
        <title>The Genome of the Zebra Mussel, Dreissena polymorpha: A Resource for Invasive Species Research.</title>
        <authorList>
            <person name="McCartney M.A."/>
            <person name="Auch B."/>
            <person name="Kono T."/>
            <person name="Mallez S."/>
            <person name="Zhang Y."/>
            <person name="Obille A."/>
            <person name="Becker A."/>
            <person name="Abrahante J.E."/>
            <person name="Garbe J."/>
            <person name="Badalamenti J.P."/>
            <person name="Herman A."/>
            <person name="Mangelson H."/>
            <person name="Liachko I."/>
            <person name="Sullivan S."/>
            <person name="Sone E.D."/>
            <person name="Koren S."/>
            <person name="Silverstein K.A.T."/>
            <person name="Beckman K.B."/>
            <person name="Gohl D.M."/>
        </authorList>
    </citation>
    <scope>NUCLEOTIDE SEQUENCE</scope>
    <source>
        <strain evidence="1">Duluth1</strain>
        <tissue evidence="1">Whole animal</tissue>
    </source>
</reference>
<evidence type="ECO:0000313" key="1">
    <source>
        <dbReference type="EMBL" id="KAH3835299.1"/>
    </source>
</evidence>
<evidence type="ECO:0008006" key="3">
    <source>
        <dbReference type="Google" id="ProtNLM"/>
    </source>
</evidence>
<reference evidence="1" key="2">
    <citation type="submission" date="2020-11" db="EMBL/GenBank/DDBJ databases">
        <authorList>
            <person name="McCartney M.A."/>
            <person name="Auch B."/>
            <person name="Kono T."/>
            <person name="Mallez S."/>
            <person name="Becker A."/>
            <person name="Gohl D.M."/>
            <person name="Silverstein K.A.T."/>
            <person name="Koren S."/>
            <person name="Bechman K.B."/>
            <person name="Herman A."/>
            <person name="Abrahante J.E."/>
            <person name="Garbe J."/>
        </authorList>
    </citation>
    <scope>NUCLEOTIDE SEQUENCE</scope>
    <source>
        <strain evidence="1">Duluth1</strain>
        <tissue evidence="1">Whole animal</tissue>
    </source>
</reference>
<evidence type="ECO:0000313" key="2">
    <source>
        <dbReference type="Proteomes" id="UP000828390"/>
    </source>
</evidence>
<dbReference type="AlphaFoldDB" id="A0A9D4K997"/>
<protein>
    <recommendedName>
        <fullName evidence="3">Heat shock protein 70</fullName>
    </recommendedName>
</protein>